<dbReference type="PANTHER" id="PTHR39662:SF1">
    <property type="entry name" value="DUF354 DOMAIN-CONTAINING PROTEIN"/>
    <property type="match status" value="1"/>
</dbReference>
<dbReference type="Pfam" id="PF04007">
    <property type="entry name" value="DUF354"/>
    <property type="match status" value="1"/>
</dbReference>
<proteinExistence type="predicted"/>
<dbReference type="PATRIC" id="fig|35818.11.peg.1877"/>
<dbReference type="SUPFAM" id="SSF53756">
    <property type="entry name" value="UDP-Glycosyltransferase/glycogen phosphorylase"/>
    <property type="match status" value="1"/>
</dbReference>
<evidence type="ECO:0000313" key="2">
    <source>
        <dbReference type="Proteomes" id="UP000037997"/>
    </source>
</evidence>
<dbReference type="PIRSF" id="PIRSF005357">
    <property type="entry name" value="UCP005357"/>
    <property type="match status" value="1"/>
</dbReference>
<dbReference type="RefSeq" id="WP_054198337.1">
    <property type="nucleotide sequence ID" value="NZ_JNOC01000050.1"/>
</dbReference>
<evidence type="ECO:0000313" key="1">
    <source>
        <dbReference type="EMBL" id="KPH55260.1"/>
    </source>
</evidence>
<evidence type="ECO:0008006" key="3">
    <source>
        <dbReference type="Google" id="ProtNLM"/>
    </source>
</evidence>
<organism evidence="1 2">
    <name type="scientific">Helicobacter pullorum</name>
    <dbReference type="NCBI Taxonomy" id="35818"/>
    <lineage>
        <taxon>Bacteria</taxon>
        <taxon>Pseudomonadati</taxon>
        <taxon>Campylobacterota</taxon>
        <taxon>Epsilonproteobacteria</taxon>
        <taxon>Campylobacterales</taxon>
        <taxon>Helicobacteraceae</taxon>
        <taxon>Helicobacter</taxon>
    </lineage>
</organism>
<dbReference type="AlphaFoldDB" id="A0A0N1MQ94"/>
<dbReference type="EMBL" id="JNOC01000050">
    <property type="protein sequence ID" value="KPH55260.1"/>
    <property type="molecule type" value="Genomic_DNA"/>
</dbReference>
<dbReference type="Gene3D" id="3.40.50.2000">
    <property type="entry name" value="Glycogen Phosphorylase B"/>
    <property type="match status" value="2"/>
</dbReference>
<dbReference type="Proteomes" id="UP000037997">
    <property type="component" value="Unassembled WGS sequence"/>
</dbReference>
<comment type="caution">
    <text evidence="1">The sequence shown here is derived from an EMBL/GenBank/DDBJ whole genome shotgun (WGS) entry which is preliminary data.</text>
</comment>
<sequence>MIWIDVATPKYAMFFASMIGDLQKRGHQVLVTTRYAPNYTEAKEILELHKIPHIVLGEYGGATLLEKFEARIFRQKEILDLFKARGVPKVLICGAVVDSVQVAYGIGIPVVNIYDTPAFTKPRDEECPKELTAVARLTLPFSKIFFYPFIFPKELILRFALDDNQIQSYPFIDVALWINKIQKDSKNDFRIRYGLDIKKPTILIREEEYKAHYVKEKIPTIYEVIPLLKEEMDANLVIMPRYEKERLKREFGGIATILEEKLKPEEFYPFIDLFIGGGGTMNLEAVCYGIPTISTRSIWLVHDQYLIKNKLMFWSQDCKEIIEIAKVMLGKRVDSRSYFVQGECSFDVMIERIEREILC</sequence>
<gene>
    <name evidence="1" type="ORF">HPU229334_09495</name>
</gene>
<protein>
    <recommendedName>
        <fullName evidence="3">DUF354 domain-containing protein</fullName>
    </recommendedName>
</protein>
<dbReference type="STRING" id="35818.HPU229336_03905"/>
<accession>A0A0N1MQ94</accession>
<reference evidence="1 2" key="1">
    <citation type="submission" date="2014-06" db="EMBL/GenBank/DDBJ databases">
        <title>Helicobacter pullorum isolates in fresh chicken meat - phenotypic and genotypic features.</title>
        <authorList>
            <person name="Borges V."/>
            <person name="Santos A."/>
            <person name="Correia C.B."/>
            <person name="Saraiva M."/>
            <person name="Menard A."/>
            <person name="Vieira L."/>
            <person name="Sampaio D.A."/>
            <person name="Gomes J.P."/>
            <person name="Oleastro M."/>
        </authorList>
    </citation>
    <scope>NUCLEOTIDE SEQUENCE [LARGE SCALE GENOMIC DNA]</scope>
    <source>
        <strain evidence="1 2">229334/12</strain>
    </source>
</reference>
<dbReference type="PANTHER" id="PTHR39662">
    <property type="entry name" value="DUF354 DOMAIN-CONTAINING PROTEIN-RELATED"/>
    <property type="match status" value="1"/>
</dbReference>
<dbReference type="InterPro" id="IPR007152">
    <property type="entry name" value="DUF354"/>
</dbReference>
<name>A0A0N1MQ94_9HELI</name>